<organism evidence="3 4">
    <name type="scientific">Acaryochloris marina (strain MBIC 11017)</name>
    <dbReference type="NCBI Taxonomy" id="329726"/>
    <lineage>
        <taxon>Bacteria</taxon>
        <taxon>Bacillati</taxon>
        <taxon>Cyanobacteriota</taxon>
        <taxon>Cyanophyceae</taxon>
        <taxon>Acaryochloridales</taxon>
        <taxon>Acaryochloridaceae</taxon>
        <taxon>Acaryochloris</taxon>
    </lineage>
</organism>
<evidence type="ECO:0008006" key="5">
    <source>
        <dbReference type="Google" id="ProtNLM"/>
    </source>
</evidence>
<evidence type="ECO:0000313" key="4">
    <source>
        <dbReference type="Proteomes" id="UP000000268"/>
    </source>
</evidence>
<reference evidence="3 4" key="1">
    <citation type="journal article" date="2008" name="Proc. Natl. Acad. Sci. U.S.A.">
        <title>Niche adaptation and genome expansion in the chlorophyll d-producing cyanobacterium Acaryochloris marina.</title>
        <authorList>
            <person name="Swingley W.D."/>
            <person name="Chen M."/>
            <person name="Cheung P.C."/>
            <person name="Conrad A.L."/>
            <person name="Dejesa L.C."/>
            <person name="Hao J."/>
            <person name="Honchak B.M."/>
            <person name="Karbach L.E."/>
            <person name="Kurdoglu A."/>
            <person name="Lahiri S."/>
            <person name="Mastrian S.D."/>
            <person name="Miyashita H."/>
            <person name="Page L."/>
            <person name="Ramakrishna P."/>
            <person name="Satoh S."/>
            <person name="Sattley W.M."/>
            <person name="Shimada Y."/>
            <person name="Taylor H.L."/>
            <person name="Tomo T."/>
            <person name="Tsuchiya T."/>
            <person name="Wang Z.T."/>
            <person name="Raymond J."/>
            <person name="Mimuro M."/>
            <person name="Blankenship R.E."/>
            <person name="Touchman J.W."/>
        </authorList>
    </citation>
    <scope>NUCLEOTIDE SEQUENCE [LARGE SCALE GENOMIC DNA]</scope>
    <source>
        <strain evidence="4">MBIC 11017</strain>
    </source>
</reference>
<feature type="signal peptide" evidence="2">
    <location>
        <begin position="1"/>
        <end position="27"/>
    </location>
</feature>
<sequence>MPNQGGWKRWISVMVCWWLLLSGPAFGFVTDNALTNNTPNNFADDLQDAARWSNVPGSVLSNVRGLGEGLEYAIASDFCPQIIPLFQDRQPPTCNQIEKEIQSALDHWGENHTVLHFTPVTASLAAQIPPDGAREPWRGFGAEIDLFVRSPEDYPLVANFGAYTSFWFTNENPIGLQGQPVPGKTITSADIVFNNRSCYFWDTQAPIAGCNHFESLLIHEVGHALALDHPNEFPQRNFDTDQIPGNVMPIDCQQPTKALKLVSKIDAAAIMNSSLGEAAKPLPQLSPDDLGGRNFLYPLCQTVSSINLSGTGPNPWQLFGLLLVISFSGVFGIAAILQRLEKQRRKQRRK</sequence>
<dbReference type="SUPFAM" id="SSF55486">
    <property type="entry name" value="Metalloproteases ('zincins'), catalytic domain"/>
    <property type="match status" value="1"/>
</dbReference>
<feature type="transmembrane region" description="Helical" evidence="1">
    <location>
        <begin position="316"/>
        <end position="340"/>
    </location>
</feature>
<dbReference type="AlphaFoldDB" id="B0C792"/>
<dbReference type="InterPro" id="IPR024079">
    <property type="entry name" value="MetalloPept_cat_dom_sf"/>
</dbReference>
<keyword evidence="1" id="KW-0812">Transmembrane</keyword>
<evidence type="ECO:0000256" key="1">
    <source>
        <dbReference type="SAM" id="Phobius"/>
    </source>
</evidence>
<dbReference type="RefSeq" id="WP_012165336.1">
    <property type="nucleotide sequence ID" value="NC_009925.1"/>
</dbReference>
<keyword evidence="1" id="KW-1133">Transmembrane helix</keyword>
<evidence type="ECO:0000256" key="2">
    <source>
        <dbReference type="SAM" id="SignalP"/>
    </source>
</evidence>
<dbReference type="STRING" id="329726.AM1_5105"/>
<dbReference type="KEGG" id="amr:AM1_5105"/>
<dbReference type="HOGENOM" id="CLU_067989_0_0_3"/>
<dbReference type="OrthoDB" id="561585at2"/>
<feature type="chain" id="PRO_5002746682" description="Peptidase metallopeptidase domain-containing protein" evidence="2">
    <location>
        <begin position="28"/>
        <end position="350"/>
    </location>
</feature>
<dbReference type="Gene3D" id="3.40.390.10">
    <property type="entry name" value="Collagenase (Catalytic Domain)"/>
    <property type="match status" value="1"/>
</dbReference>
<dbReference type="eggNOG" id="ENOG5033BHT">
    <property type="taxonomic scope" value="Bacteria"/>
</dbReference>
<gene>
    <name evidence="3" type="ordered locus">AM1_5105</name>
</gene>
<dbReference type="GO" id="GO:0008237">
    <property type="term" value="F:metallopeptidase activity"/>
    <property type="evidence" value="ECO:0007669"/>
    <property type="project" value="InterPro"/>
</dbReference>
<protein>
    <recommendedName>
        <fullName evidence="5">Peptidase metallopeptidase domain-containing protein</fullName>
    </recommendedName>
</protein>
<evidence type="ECO:0000313" key="3">
    <source>
        <dbReference type="EMBL" id="ABW30069.1"/>
    </source>
</evidence>
<name>B0C792_ACAM1</name>
<keyword evidence="4" id="KW-1185">Reference proteome</keyword>
<keyword evidence="1" id="KW-0472">Membrane</keyword>
<proteinExistence type="predicted"/>
<dbReference type="EMBL" id="CP000828">
    <property type="protein sequence ID" value="ABW30069.1"/>
    <property type="molecule type" value="Genomic_DNA"/>
</dbReference>
<keyword evidence="2" id="KW-0732">Signal</keyword>
<accession>B0C792</accession>
<dbReference type="Proteomes" id="UP000000268">
    <property type="component" value="Chromosome"/>
</dbReference>